<name>L9L745_TUPCH</name>
<gene>
    <name evidence="2" type="ORF">TREES_T100020262</name>
</gene>
<organism evidence="2 3">
    <name type="scientific">Tupaia chinensis</name>
    <name type="common">Chinese tree shrew</name>
    <name type="synonym">Tupaia belangeri chinensis</name>
    <dbReference type="NCBI Taxonomy" id="246437"/>
    <lineage>
        <taxon>Eukaryota</taxon>
        <taxon>Metazoa</taxon>
        <taxon>Chordata</taxon>
        <taxon>Craniata</taxon>
        <taxon>Vertebrata</taxon>
        <taxon>Euteleostomi</taxon>
        <taxon>Mammalia</taxon>
        <taxon>Eutheria</taxon>
        <taxon>Euarchontoglires</taxon>
        <taxon>Scandentia</taxon>
        <taxon>Tupaiidae</taxon>
        <taxon>Tupaia</taxon>
    </lineage>
</organism>
<dbReference type="InParanoid" id="L9L745"/>
<protein>
    <submittedName>
        <fullName evidence="2">Uncharacterized protein</fullName>
    </submittedName>
</protein>
<reference evidence="3" key="1">
    <citation type="submission" date="2012-07" db="EMBL/GenBank/DDBJ databases">
        <title>Genome of the Chinese tree shrew, a rising model animal genetically related to primates.</title>
        <authorList>
            <person name="Zhang G."/>
            <person name="Fan Y."/>
            <person name="Yao Y."/>
            <person name="Huang Z."/>
        </authorList>
    </citation>
    <scope>NUCLEOTIDE SEQUENCE [LARGE SCALE GENOMIC DNA]</scope>
</reference>
<evidence type="ECO:0000256" key="1">
    <source>
        <dbReference type="SAM" id="Coils"/>
    </source>
</evidence>
<feature type="coiled-coil region" evidence="1">
    <location>
        <begin position="11"/>
        <end position="38"/>
    </location>
</feature>
<proteinExistence type="predicted"/>
<keyword evidence="3" id="KW-1185">Reference proteome</keyword>
<dbReference type="AlphaFoldDB" id="L9L745"/>
<evidence type="ECO:0000313" key="3">
    <source>
        <dbReference type="Proteomes" id="UP000011518"/>
    </source>
</evidence>
<reference evidence="3" key="2">
    <citation type="journal article" date="2013" name="Nat. Commun.">
        <title>Genome of the Chinese tree shrew.</title>
        <authorList>
            <person name="Fan Y."/>
            <person name="Huang Z.Y."/>
            <person name="Cao C.C."/>
            <person name="Chen C.S."/>
            <person name="Chen Y.X."/>
            <person name="Fan D.D."/>
            <person name="He J."/>
            <person name="Hou H.L."/>
            <person name="Hu L."/>
            <person name="Hu X.T."/>
            <person name="Jiang X.T."/>
            <person name="Lai R."/>
            <person name="Lang Y.S."/>
            <person name="Liang B."/>
            <person name="Liao S.G."/>
            <person name="Mu D."/>
            <person name="Ma Y.Y."/>
            <person name="Niu Y.Y."/>
            <person name="Sun X.Q."/>
            <person name="Xia J.Q."/>
            <person name="Xiao J."/>
            <person name="Xiong Z.Q."/>
            <person name="Xu L."/>
            <person name="Yang L."/>
            <person name="Zhang Y."/>
            <person name="Zhao W."/>
            <person name="Zhao X.D."/>
            <person name="Zheng Y.T."/>
            <person name="Zhou J.M."/>
            <person name="Zhu Y.B."/>
            <person name="Zhang G.J."/>
            <person name="Wang J."/>
            <person name="Yao Y.G."/>
        </authorList>
    </citation>
    <scope>NUCLEOTIDE SEQUENCE [LARGE SCALE GENOMIC DNA]</scope>
</reference>
<sequence length="151" mass="16144">MSVKGTGRPWRMALEDKVEVLKDKVEELEVNMEVLEDKGFNNNTSGVFLVGTAPALNFRATTDVLGTGGSPSLTANTNQGPLAFTGPAAPLNGRSFGKSTFAQGPSIISGAISQRGPCGPPSTSRHYSRKISSNFCCSRKGQFQLRIQTFF</sequence>
<dbReference type="Proteomes" id="UP000011518">
    <property type="component" value="Unassembled WGS sequence"/>
</dbReference>
<evidence type="ECO:0000313" key="2">
    <source>
        <dbReference type="EMBL" id="ELW70935.1"/>
    </source>
</evidence>
<dbReference type="EMBL" id="KB320480">
    <property type="protein sequence ID" value="ELW70935.1"/>
    <property type="molecule type" value="Genomic_DNA"/>
</dbReference>
<keyword evidence="1" id="KW-0175">Coiled coil</keyword>
<accession>L9L745</accession>